<evidence type="ECO:0000256" key="8">
    <source>
        <dbReference type="HAMAP-Rule" id="MF_00692"/>
    </source>
</evidence>
<feature type="binding site" evidence="8">
    <location>
        <position position="143"/>
    </location>
    <ligand>
        <name>ATP</name>
        <dbReference type="ChEBI" id="CHEBI:30616"/>
    </ligand>
</feature>
<dbReference type="NCBIfam" id="NF000658">
    <property type="entry name" value="PRK00029.1"/>
    <property type="match status" value="1"/>
</dbReference>
<keyword evidence="6 8" id="KW-0067">ATP-binding</keyword>
<dbReference type="GO" id="GO:0000287">
    <property type="term" value="F:magnesium ion binding"/>
    <property type="evidence" value="ECO:0007669"/>
    <property type="project" value="UniProtKB-UniRule"/>
</dbReference>
<dbReference type="HAMAP" id="MF_00692">
    <property type="entry name" value="SelO"/>
    <property type="match status" value="1"/>
</dbReference>
<accession>A0A8J3G304</accession>
<feature type="binding site" evidence="8">
    <location>
        <position position="203"/>
    </location>
    <ligand>
        <name>ATP</name>
        <dbReference type="ChEBI" id="CHEBI:30616"/>
    </ligand>
</feature>
<keyword evidence="7 8" id="KW-0460">Magnesium</keyword>
<dbReference type="Pfam" id="PF02696">
    <property type="entry name" value="SelO"/>
    <property type="match status" value="1"/>
</dbReference>
<reference evidence="9" key="1">
    <citation type="journal article" date="2014" name="Int. J. Syst. Evol. Microbiol.">
        <title>Complete genome sequence of Corynebacterium casei LMG S-19264T (=DSM 44701T), isolated from a smear-ripened cheese.</title>
        <authorList>
            <consortium name="US DOE Joint Genome Institute (JGI-PGF)"/>
            <person name="Walter F."/>
            <person name="Albersmeier A."/>
            <person name="Kalinowski J."/>
            <person name="Ruckert C."/>
        </authorList>
    </citation>
    <scope>NUCLEOTIDE SEQUENCE</scope>
    <source>
        <strain evidence="9">KCTC 32513</strain>
    </source>
</reference>
<evidence type="ECO:0000313" key="10">
    <source>
        <dbReference type="Proteomes" id="UP000634004"/>
    </source>
</evidence>
<comment type="catalytic activity">
    <reaction evidence="8">
        <text>L-tyrosyl-[protein] + UTP = O-(5'-uridylyl)-L-tyrosyl-[protein] + diphosphate</text>
        <dbReference type="Rhea" id="RHEA:83887"/>
        <dbReference type="Rhea" id="RHEA-COMP:10136"/>
        <dbReference type="Rhea" id="RHEA-COMP:20238"/>
        <dbReference type="ChEBI" id="CHEBI:33019"/>
        <dbReference type="ChEBI" id="CHEBI:46398"/>
        <dbReference type="ChEBI" id="CHEBI:46858"/>
        <dbReference type="ChEBI" id="CHEBI:90602"/>
    </reaction>
</comment>
<dbReference type="InterPro" id="IPR003846">
    <property type="entry name" value="SelO"/>
</dbReference>
<keyword evidence="4 8" id="KW-0479">Metal-binding</keyword>
<comment type="catalytic activity">
    <reaction evidence="8">
        <text>L-seryl-[protein] + UTP = O-(5'-uridylyl)-L-seryl-[protein] + diphosphate</text>
        <dbReference type="Rhea" id="RHEA:64604"/>
        <dbReference type="Rhea" id="RHEA-COMP:9863"/>
        <dbReference type="Rhea" id="RHEA-COMP:16635"/>
        <dbReference type="ChEBI" id="CHEBI:29999"/>
        <dbReference type="ChEBI" id="CHEBI:33019"/>
        <dbReference type="ChEBI" id="CHEBI:46398"/>
        <dbReference type="ChEBI" id="CHEBI:156051"/>
    </reaction>
</comment>
<dbReference type="GO" id="GO:0070733">
    <property type="term" value="F:AMPylase activity"/>
    <property type="evidence" value="ECO:0007669"/>
    <property type="project" value="UniProtKB-EC"/>
</dbReference>
<feature type="active site" description="Proton acceptor" evidence="8">
    <location>
        <position position="268"/>
    </location>
</feature>
<comment type="cofactor">
    <cofactor evidence="8">
        <name>Mg(2+)</name>
        <dbReference type="ChEBI" id="CHEBI:18420"/>
    </cofactor>
    <cofactor evidence="8">
        <name>Mn(2+)</name>
        <dbReference type="ChEBI" id="CHEBI:29035"/>
    </cofactor>
</comment>
<evidence type="ECO:0000256" key="1">
    <source>
        <dbReference type="ARBA" id="ARBA00009747"/>
    </source>
</evidence>
<dbReference type="EMBL" id="BMZH01000009">
    <property type="protein sequence ID" value="GHA98577.1"/>
    <property type="molecule type" value="Genomic_DNA"/>
</dbReference>
<feature type="binding site" evidence="8">
    <location>
        <position position="196"/>
    </location>
    <ligand>
        <name>ATP</name>
        <dbReference type="ChEBI" id="CHEBI:30616"/>
    </ligand>
</feature>
<evidence type="ECO:0000313" key="9">
    <source>
        <dbReference type="EMBL" id="GHA98577.1"/>
    </source>
</evidence>
<dbReference type="Proteomes" id="UP000634004">
    <property type="component" value="Unassembled WGS sequence"/>
</dbReference>
<name>A0A8J3G304_9PROT</name>
<evidence type="ECO:0000256" key="6">
    <source>
        <dbReference type="ARBA" id="ARBA00022840"/>
    </source>
</evidence>
<evidence type="ECO:0000256" key="7">
    <source>
        <dbReference type="ARBA" id="ARBA00022842"/>
    </source>
</evidence>
<gene>
    <name evidence="8" type="primary">ydiU</name>
    <name evidence="8" type="synonym">selO</name>
    <name evidence="9" type="ORF">GCM10009069_21870</name>
</gene>
<dbReference type="PANTHER" id="PTHR32057">
    <property type="entry name" value="PROTEIN ADENYLYLTRANSFERASE SELO, MITOCHONDRIAL"/>
    <property type="match status" value="1"/>
</dbReference>
<feature type="binding site" evidence="8">
    <location>
        <position position="278"/>
    </location>
    <ligand>
        <name>Mg(2+)</name>
        <dbReference type="ChEBI" id="CHEBI:18420"/>
    </ligand>
</feature>
<keyword evidence="5 8" id="KW-0547">Nucleotide-binding</keyword>
<reference evidence="9" key="2">
    <citation type="submission" date="2020-09" db="EMBL/GenBank/DDBJ databases">
        <authorList>
            <person name="Sun Q."/>
            <person name="Kim S."/>
        </authorList>
    </citation>
    <scope>NUCLEOTIDE SEQUENCE</scope>
    <source>
        <strain evidence="9">KCTC 32513</strain>
    </source>
</reference>
<feature type="binding site" evidence="8">
    <location>
        <position position="107"/>
    </location>
    <ligand>
        <name>ATP</name>
        <dbReference type="ChEBI" id="CHEBI:30616"/>
    </ligand>
</feature>
<comment type="function">
    <text evidence="8">Nucleotidyltransferase involved in the post-translational modification of proteins. It can catalyze the addition of adenosine monophosphate (AMP) or uridine monophosphate (UMP) to a protein, resulting in modifications known as AMPylation and UMPylation.</text>
</comment>
<organism evidence="9 10">
    <name type="scientific">Algimonas arctica</name>
    <dbReference type="NCBI Taxonomy" id="1479486"/>
    <lineage>
        <taxon>Bacteria</taxon>
        <taxon>Pseudomonadati</taxon>
        <taxon>Pseudomonadota</taxon>
        <taxon>Alphaproteobacteria</taxon>
        <taxon>Maricaulales</taxon>
        <taxon>Robiginitomaculaceae</taxon>
        <taxon>Algimonas</taxon>
    </lineage>
</organism>
<feature type="binding site" evidence="8">
    <location>
        <position position="130"/>
    </location>
    <ligand>
        <name>ATP</name>
        <dbReference type="ChEBI" id="CHEBI:30616"/>
    </ligand>
</feature>
<keyword evidence="8" id="KW-0464">Manganese</keyword>
<dbReference type="RefSeq" id="WP_233354109.1">
    <property type="nucleotide sequence ID" value="NZ_BMZH01000009.1"/>
</dbReference>
<evidence type="ECO:0000256" key="5">
    <source>
        <dbReference type="ARBA" id="ARBA00022741"/>
    </source>
</evidence>
<sequence length="466" mass="53204">MAGNDAQTGLVSKRSHAFRLGDGTIEFHPEDAILDLGEDFSDPVAPAQFPQYTLRYSDDHSAAAIGLDDVDWVARFGRFEPFDGSLPEPRALRYHGHQFRHYNPDIGDGRGFLYAQCLDADGRLLDFGTKGSGQTPFSRSGDGRLTLLGGVREVLATRYLEHLGVNTSRSFCLIETGENLQRHDEPSPTRSAVLTRLQHSHIRFGTFQRQAFYERRDNLEALVDYCRQHFYPDVTRPADLLQAVAIRSADLVASWMAAGFVHGVMNTDNMNMTGEVFDFGPYRFLPHYDPTFTAAYFDHNGLYAFARQPEAMGWNLGQLAQSLSLIEEDHALIDALNVYTDHYETALVRHMFRRLRLDIPRNGSAFIKLTFDNLRESRASWPNFFHDWTGGESGSPLQDYPDSVWAEWKRIYRTLTPSGPRPMTERPATLLYDQIGALWAPIDQDDDWSLFRDTLETYDRRRYTDH</sequence>
<dbReference type="AlphaFoldDB" id="A0A8J3G304"/>
<proteinExistence type="inferred from homology"/>
<feature type="binding site" evidence="8">
    <location>
        <position position="109"/>
    </location>
    <ligand>
        <name>ATP</name>
        <dbReference type="ChEBI" id="CHEBI:30616"/>
    </ligand>
</feature>
<evidence type="ECO:0000256" key="2">
    <source>
        <dbReference type="ARBA" id="ARBA00022679"/>
    </source>
</evidence>
<keyword evidence="2 8" id="KW-0808">Transferase</keyword>
<keyword evidence="10" id="KW-1185">Reference proteome</keyword>
<dbReference type="GO" id="GO:0030145">
    <property type="term" value="F:manganese ion binding"/>
    <property type="evidence" value="ECO:0007669"/>
    <property type="project" value="UniProtKB-UniRule"/>
</dbReference>
<comment type="catalytic activity">
    <reaction evidence="8">
        <text>L-histidyl-[protein] + UTP = N(tele)-(5'-uridylyl)-L-histidyl-[protein] + diphosphate</text>
        <dbReference type="Rhea" id="RHEA:83891"/>
        <dbReference type="Rhea" id="RHEA-COMP:9745"/>
        <dbReference type="Rhea" id="RHEA-COMP:20239"/>
        <dbReference type="ChEBI" id="CHEBI:29979"/>
        <dbReference type="ChEBI" id="CHEBI:33019"/>
        <dbReference type="ChEBI" id="CHEBI:46398"/>
        <dbReference type="ChEBI" id="CHEBI:233474"/>
    </reaction>
</comment>
<evidence type="ECO:0000256" key="4">
    <source>
        <dbReference type="ARBA" id="ARBA00022723"/>
    </source>
</evidence>
<dbReference type="GO" id="GO:0005524">
    <property type="term" value="F:ATP binding"/>
    <property type="evidence" value="ECO:0007669"/>
    <property type="project" value="UniProtKB-UniRule"/>
</dbReference>
<feature type="binding site" evidence="8">
    <location>
        <position position="110"/>
    </location>
    <ligand>
        <name>ATP</name>
        <dbReference type="ChEBI" id="CHEBI:30616"/>
    </ligand>
</feature>
<protein>
    <recommendedName>
        <fullName evidence="8">Protein nucleotidyltransferase YdiU</fullName>
        <ecNumber evidence="8">2.7.7.-</ecNumber>
    </recommendedName>
    <alternativeName>
        <fullName evidence="8">Protein adenylyltransferase YdiU</fullName>
        <ecNumber evidence="8">2.7.7.108</ecNumber>
    </alternativeName>
    <alternativeName>
        <fullName evidence="8">Protein uridylyltransferase YdiU</fullName>
        <ecNumber evidence="8">2.7.7.-</ecNumber>
    </alternativeName>
</protein>
<feature type="binding site" evidence="8">
    <location>
        <position position="142"/>
    </location>
    <ligand>
        <name>ATP</name>
        <dbReference type="ChEBI" id="CHEBI:30616"/>
    </ligand>
</feature>
<keyword evidence="3 8" id="KW-0548">Nucleotidyltransferase</keyword>
<dbReference type="EC" id="2.7.7.108" evidence="8"/>
<comment type="similarity">
    <text evidence="1 8">Belongs to the SELO family.</text>
</comment>
<comment type="catalytic activity">
    <reaction evidence="8">
        <text>L-tyrosyl-[protein] + ATP = O-(5'-adenylyl)-L-tyrosyl-[protein] + diphosphate</text>
        <dbReference type="Rhea" id="RHEA:54288"/>
        <dbReference type="Rhea" id="RHEA-COMP:10136"/>
        <dbReference type="Rhea" id="RHEA-COMP:13846"/>
        <dbReference type="ChEBI" id="CHEBI:30616"/>
        <dbReference type="ChEBI" id="CHEBI:33019"/>
        <dbReference type="ChEBI" id="CHEBI:46858"/>
        <dbReference type="ChEBI" id="CHEBI:83624"/>
        <dbReference type="EC" id="2.7.7.108"/>
    </reaction>
</comment>
<feature type="binding site" evidence="8">
    <location>
        <position position="278"/>
    </location>
    <ligand>
        <name>ATP</name>
        <dbReference type="ChEBI" id="CHEBI:30616"/>
    </ligand>
</feature>
<dbReference type="PANTHER" id="PTHR32057:SF14">
    <property type="entry name" value="PROTEIN ADENYLYLTRANSFERASE SELO, MITOCHONDRIAL"/>
    <property type="match status" value="1"/>
</dbReference>
<comment type="catalytic activity">
    <reaction evidence="8">
        <text>L-seryl-[protein] + ATP = 3-O-(5'-adenylyl)-L-seryl-[protein] + diphosphate</text>
        <dbReference type="Rhea" id="RHEA:58120"/>
        <dbReference type="Rhea" id="RHEA-COMP:9863"/>
        <dbReference type="Rhea" id="RHEA-COMP:15073"/>
        <dbReference type="ChEBI" id="CHEBI:29999"/>
        <dbReference type="ChEBI" id="CHEBI:30616"/>
        <dbReference type="ChEBI" id="CHEBI:33019"/>
        <dbReference type="ChEBI" id="CHEBI:142516"/>
        <dbReference type="EC" id="2.7.7.108"/>
    </reaction>
</comment>
<comment type="catalytic activity">
    <reaction evidence="8">
        <text>L-threonyl-[protein] + ATP = 3-O-(5'-adenylyl)-L-threonyl-[protein] + diphosphate</text>
        <dbReference type="Rhea" id="RHEA:54292"/>
        <dbReference type="Rhea" id="RHEA-COMP:11060"/>
        <dbReference type="Rhea" id="RHEA-COMP:13847"/>
        <dbReference type="ChEBI" id="CHEBI:30013"/>
        <dbReference type="ChEBI" id="CHEBI:30616"/>
        <dbReference type="ChEBI" id="CHEBI:33019"/>
        <dbReference type="ChEBI" id="CHEBI:138113"/>
        <dbReference type="EC" id="2.7.7.108"/>
    </reaction>
</comment>
<evidence type="ECO:0000256" key="3">
    <source>
        <dbReference type="ARBA" id="ARBA00022695"/>
    </source>
</evidence>
<feature type="binding site" evidence="8">
    <location>
        <position position="269"/>
    </location>
    <ligand>
        <name>Mg(2+)</name>
        <dbReference type="ChEBI" id="CHEBI:18420"/>
    </ligand>
</feature>
<dbReference type="EC" id="2.7.7.-" evidence="8"/>
<comment type="caution">
    <text evidence="9">The sequence shown here is derived from an EMBL/GenBank/DDBJ whole genome shotgun (WGS) entry which is preliminary data.</text>
</comment>